<keyword evidence="3" id="KW-0346">Stress response</keyword>
<dbReference type="PRINTS" id="PR00773">
    <property type="entry name" value="GRPEPROTEIN"/>
</dbReference>
<dbReference type="EMBL" id="AP025314">
    <property type="protein sequence ID" value="BDD11115.1"/>
    <property type="molecule type" value="Genomic_DNA"/>
</dbReference>
<sequence length="194" mass="22284">MNSEKDKQEQEEKAKMEETKQGGEANVEQQEELLEEESHTAQENEELAKLQEELDKEKDKYLRMYSEYENFRRRTAREKLDLIKTANESIFKALLPIVDDFERAEASFEGDADKETMKEGFALIMNKLNDTLKREGMELIEVKAGDDFDTETQEAITQIPAPSPELKGKIVDVVEKGYKIGDKVIRYAKVVIGA</sequence>
<name>A0AAU9DF25_9BACT</name>
<accession>A0AAU9DF25</accession>
<evidence type="ECO:0000256" key="1">
    <source>
        <dbReference type="ARBA" id="ARBA00009054"/>
    </source>
</evidence>
<gene>
    <name evidence="3 6" type="primary">grpE</name>
    <name evidence="6" type="ORF">FUAX_35470</name>
</gene>
<dbReference type="Proteomes" id="UP001348817">
    <property type="component" value="Chromosome"/>
</dbReference>
<dbReference type="PANTHER" id="PTHR21237:SF23">
    <property type="entry name" value="GRPE PROTEIN HOMOLOG, MITOCHONDRIAL"/>
    <property type="match status" value="1"/>
</dbReference>
<dbReference type="InterPro" id="IPR009012">
    <property type="entry name" value="GrpE_head"/>
</dbReference>
<dbReference type="RefSeq" id="WP_338392630.1">
    <property type="nucleotide sequence ID" value="NZ_AP025314.1"/>
</dbReference>
<evidence type="ECO:0000256" key="4">
    <source>
        <dbReference type="RuleBase" id="RU004478"/>
    </source>
</evidence>
<dbReference type="CDD" id="cd00446">
    <property type="entry name" value="GrpE"/>
    <property type="match status" value="1"/>
</dbReference>
<comment type="subunit">
    <text evidence="3">Homodimer.</text>
</comment>
<dbReference type="Gene3D" id="2.30.22.10">
    <property type="entry name" value="Head domain of nucleotide exchange factor GrpE"/>
    <property type="match status" value="1"/>
</dbReference>
<dbReference type="Pfam" id="PF01025">
    <property type="entry name" value="GrpE"/>
    <property type="match status" value="1"/>
</dbReference>
<keyword evidence="3" id="KW-0963">Cytoplasm</keyword>
<feature type="compositionally biased region" description="Basic and acidic residues" evidence="5">
    <location>
        <begin position="1"/>
        <end position="21"/>
    </location>
</feature>
<dbReference type="InterPro" id="IPR013805">
    <property type="entry name" value="GrpE_CC"/>
</dbReference>
<protein>
    <recommendedName>
        <fullName evidence="3">Protein GrpE</fullName>
    </recommendedName>
    <alternativeName>
        <fullName evidence="3">HSP-70 cofactor</fullName>
    </alternativeName>
</protein>
<reference evidence="6 7" key="1">
    <citation type="submission" date="2021-12" db="EMBL/GenBank/DDBJ databases">
        <title>Genome sequencing of bacteria with rrn-lacking chromosome and rrn-plasmid.</title>
        <authorList>
            <person name="Anda M."/>
            <person name="Iwasaki W."/>
        </authorList>
    </citation>
    <scope>NUCLEOTIDE SEQUENCE [LARGE SCALE GENOMIC DNA]</scope>
    <source>
        <strain evidence="6 7">DSM 100852</strain>
    </source>
</reference>
<dbReference type="SUPFAM" id="SSF51064">
    <property type="entry name" value="Head domain of nucleotide exchange factor GrpE"/>
    <property type="match status" value="1"/>
</dbReference>
<evidence type="ECO:0000313" key="7">
    <source>
        <dbReference type="Proteomes" id="UP001348817"/>
    </source>
</evidence>
<proteinExistence type="inferred from homology"/>
<comment type="subcellular location">
    <subcellularLocation>
        <location evidence="3">Cytoplasm</location>
    </subcellularLocation>
</comment>
<organism evidence="6 7">
    <name type="scientific">Fulvitalea axinellae</name>
    <dbReference type="NCBI Taxonomy" id="1182444"/>
    <lineage>
        <taxon>Bacteria</taxon>
        <taxon>Pseudomonadati</taxon>
        <taxon>Bacteroidota</taxon>
        <taxon>Cytophagia</taxon>
        <taxon>Cytophagales</taxon>
        <taxon>Persicobacteraceae</taxon>
        <taxon>Fulvitalea</taxon>
    </lineage>
</organism>
<keyword evidence="2 3" id="KW-0143">Chaperone</keyword>
<dbReference type="GO" id="GO:0000774">
    <property type="term" value="F:adenyl-nucleotide exchange factor activity"/>
    <property type="evidence" value="ECO:0007669"/>
    <property type="project" value="InterPro"/>
</dbReference>
<evidence type="ECO:0000256" key="5">
    <source>
        <dbReference type="SAM" id="MobiDB-lite"/>
    </source>
</evidence>
<dbReference type="PANTHER" id="PTHR21237">
    <property type="entry name" value="GRPE PROTEIN"/>
    <property type="match status" value="1"/>
</dbReference>
<dbReference type="GO" id="GO:0005737">
    <property type="term" value="C:cytoplasm"/>
    <property type="evidence" value="ECO:0007669"/>
    <property type="project" value="UniProtKB-SubCell"/>
</dbReference>
<evidence type="ECO:0000256" key="3">
    <source>
        <dbReference type="HAMAP-Rule" id="MF_01151"/>
    </source>
</evidence>
<feature type="compositionally biased region" description="Basic and acidic residues" evidence="5">
    <location>
        <begin position="36"/>
        <end position="52"/>
    </location>
</feature>
<evidence type="ECO:0000256" key="2">
    <source>
        <dbReference type="ARBA" id="ARBA00023186"/>
    </source>
</evidence>
<dbReference type="GO" id="GO:0042803">
    <property type="term" value="F:protein homodimerization activity"/>
    <property type="evidence" value="ECO:0007669"/>
    <property type="project" value="InterPro"/>
</dbReference>
<dbReference type="GO" id="GO:0006457">
    <property type="term" value="P:protein folding"/>
    <property type="evidence" value="ECO:0007669"/>
    <property type="project" value="InterPro"/>
</dbReference>
<feature type="region of interest" description="Disordered" evidence="5">
    <location>
        <begin position="1"/>
        <end position="52"/>
    </location>
</feature>
<dbReference type="Gene3D" id="3.90.20.20">
    <property type="match status" value="1"/>
</dbReference>
<dbReference type="GO" id="GO:0051082">
    <property type="term" value="F:unfolded protein binding"/>
    <property type="evidence" value="ECO:0007669"/>
    <property type="project" value="TreeGrafter"/>
</dbReference>
<comment type="similarity">
    <text evidence="1 3 4">Belongs to the GrpE family.</text>
</comment>
<comment type="function">
    <text evidence="3">Participates actively in the response to hyperosmotic and heat shock by preventing the aggregation of stress-denatured proteins, in association with DnaK and GrpE. It is the nucleotide exchange factor for DnaK and may function as a thermosensor. Unfolded proteins bind initially to DnaJ; upon interaction with the DnaJ-bound protein, DnaK hydrolyzes its bound ATP, resulting in the formation of a stable complex. GrpE releases ADP from DnaK; ATP binding to DnaK triggers the release of the substrate protein, thus completing the reaction cycle. Several rounds of ATP-dependent interactions between DnaJ, DnaK and GrpE are required for fully efficient folding.</text>
</comment>
<dbReference type="HAMAP" id="MF_01151">
    <property type="entry name" value="GrpE"/>
    <property type="match status" value="1"/>
</dbReference>
<dbReference type="GO" id="GO:0051087">
    <property type="term" value="F:protein-folding chaperone binding"/>
    <property type="evidence" value="ECO:0007669"/>
    <property type="project" value="InterPro"/>
</dbReference>
<dbReference type="KEGG" id="fax:FUAX_35470"/>
<dbReference type="SUPFAM" id="SSF58014">
    <property type="entry name" value="Coiled-coil domain of nucleotide exchange factor GrpE"/>
    <property type="match status" value="1"/>
</dbReference>
<dbReference type="InterPro" id="IPR000740">
    <property type="entry name" value="GrpE"/>
</dbReference>
<evidence type="ECO:0000313" key="6">
    <source>
        <dbReference type="EMBL" id="BDD11115.1"/>
    </source>
</evidence>
<keyword evidence="7" id="KW-1185">Reference proteome</keyword>
<dbReference type="AlphaFoldDB" id="A0AAU9DF25"/>